<protein>
    <submittedName>
        <fullName evidence="7">Cytochrome c oxidase subunit IV</fullName>
    </submittedName>
</protein>
<dbReference type="Pfam" id="PF03626">
    <property type="entry name" value="COX4_pro"/>
    <property type="match status" value="1"/>
</dbReference>
<evidence type="ECO:0000256" key="1">
    <source>
        <dbReference type="ARBA" id="ARBA00004651"/>
    </source>
</evidence>
<evidence type="ECO:0000313" key="7">
    <source>
        <dbReference type="EMBL" id="TWI83109.1"/>
    </source>
</evidence>
<reference evidence="7 8" key="1">
    <citation type="journal article" date="2015" name="Stand. Genomic Sci.">
        <title>Genomic Encyclopedia of Bacterial and Archaeal Type Strains, Phase III: the genomes of soil and plant-associated and newly described type strains.</title>
        <authorList>
            <person name="Whitman W.B."/>
            <person name="Woyke T."/>
            <person name="Klenk H.P."/>
            <person name="Zhou Y."/>
            <person name="Lilburn T.G."/>
            <person name="Beck B.J."/>
            <person name="De Vos P."/>
            <person name="Vandamme P."/>
            <person name="Eisen J.A."/>
            <person name="Garrity G."/>
            <person name="Hugenholtz P."/>
            <person name="Kyrpides N.C."/>
        </authorList>
    </citation>
    <scope>NUCLEOTIDE SEQUENCE [LARGE SCALE GENOMIC DNA]</scope>
    <source>
        <strain evidence="7 8">CGMCC 1.7271</strain>
    </source>
</reference>
<evidence type="ECO:0000256" key="4">
    <source>
        <dbReference type="ARBA" id="ARBA00022989"/>
    </source>
</evidence>
<comment type="subcellular location">
    <subcellularLocation>
        <location evidence="1">Cell membrane</location>
        <topology evidence="1">Multi-pass membrane protein</topology>
    </subcellularLocation>
</comment>
<gene>
    <name evidence="7" type="ORF">IQ13_1215</name>
</gene>
<accession>A0A562SP85</accession>
<sequence length="149" mass="16880">MEHQTFGGEVTFPHGAPTDDSKKRIWRTTFILSGITIVELILGYVIYNMHKSADVNHSLILAIKGVIIILSLAKAFYIVSIFMHLGDEIRNMIMTIVVPLALFIWFIVAFLWDGNSWKNLRNEYRPKTPVKYEQKAEPAHGGAHEGGLK</sequence>
<name>A0A562SP85_9BACT</name>
<keyword evidence="4 6" id="KW-1133">Transmembrane helix</keyword>
<organism evidence="7 8">
    <name type="scientific">Lacibacter cauensis</name>
    <dbReference type="NCBI Taxonomy" id="510947"/>
    <lineage>
        <taxon>Bacteria</taxon>
        <taxon>Pseudomonadati</taxon>
        <taxon>Bacteroidota</taxon>
        <taxon>Chitinophagia</taxon>
        <taxon>Chitinophagales</taxon>
        <taxon>Chitinophagaceae</taxon>
        <taxon>Lacibacter</taxon>
    </lineage>
</organism>
<evidence type="ECO:0000256" key="2">
    <source>
        <dbReference type="ARBA" id="ARBA00022475"/>
    </source>
</evidence>
<keyword evidence="3 6" id="KW-0812">Transmembrane</keyword>
<dbReference type="OrthoDB" id="981917at2"/>
<keyword evidence="8" id="KW-1185">Reference proteome</keyword>
<feature type="transmembrane region" description="Helical" evidence="6">
    <location>
        <begin position="92"/>
        <end position="112"/>
    </location>
</feature>
<dbReference type="Proteomes" id="UP000316167">
    <property type="component" value="Unassembled WGS sequence"/>
</dbReference>
<dbReference type="GO" id="GO:0005886">
    <property type="term" value="C:plasma membrane"/>
    <property type="evidence" value="ECO:0007669"/>
    <property type="project" value="UniProtKB-SubCell"/>
</dbReference>
<evidence type="ECO:0000256" key="5">
    <source>
        <dbReference type="ARBA" id="ARBA00023136"/>
    </source>
</evidence>
<evidence type="ECO:0000256" key="6">
    <source>
        <dbReference type="SAM" id="Phobius"/>
    </source>
</evidence>
<feature type="transmembrane region" description="Helical" evidence="6">
    <location>
        <begin position="25"/>
        <end position="47"/>
    </location>
</feature>
<comment type="caution">
    <text evidence="7">The sequence shown here is derived from an EMBL/GenBank/DDBJ whole genome shotgun (WGS) entry which is preliminary data.</text>
</comment>
<dbReference type="RefSeq" id="WP_144885193.1">
    <property type="nucleotide sequence ID" value="NZ_VLLE01000003.1"/>
</dbReference>
<dbReference type="EMBL" id="VLLE01000003">
    <property type="protein sequence ID" value="TWI83109.1"/>
    <property type="molecule type" value="Genomic_DNA"/>
</dbReference>
<evidence type="ECO:0000313" key="8">
    <source>
        <dbReference type="Proteomes" id="UP000316167"/>
    </source>
</evidence>
<evidence type="ECO:0000256" key="3">
    <source>
        <dbReference type="ARBA" id="ARBA00022692"/>
    </source>
</evidence>
<dbReference type="InterPro" id="IPR005171">
    <property type="entry name" value="Cyt_c_oxidase_su4_prok"/>
</dbReference>
<feature type="transmembrane region" description="Helical" evidence="6">
    <location>
        <begin position="59"/>
        <end position="86"/>
    </location>
</feature>
<keyword evidence="2" id="KW-1003">Cell membrane</keyword>
<proteinExistence type="predicted"/>
<dbReference type="AlphaFoldDB" id="A0A562SP85"/>
<keyword evidence="5 6" id="KW-0472">Membrane</keyword>